<accession>A0A914QIU7</accession>
<organism evidence="7 8">
    <name type="scientific">Panagrolaimus davidi</name>
    <dbReference type="NCBI Taxonomy" id="227884"/>
    <lineage>
        <taxon>Eukaryota</taxon>
        <taxon>Metazoa</taxon>
        <taxon>Ecdysozoa</taxon>
        <taxon>Nematoda</taxon>
        <taxon>Chromadorea</taxon>
        <taxon>Rhabditida</taxon>
        <taxon>Tylenchina</taxon>
        <taxon>Panagrolaimomorpha</taxon>
        <taxon>Panagrolaimoidea</taxon>
        <taxon>Panagrolaimidae</taxon>
        <taxon>Panagrolaimus</taxon>
    </lineage>
</organism>
<feature type="transmembrane region" description="Helical" evidence="6">
    <location>
        <begin position="21"/>
        <end position="44"/>
    </location>
</feature>
<dbReference type="Pfam" id="PF07857">
    <property type="entry name" value="TMEM144"/>
    <property type="match status" value="1"/>
</dbReference>
<evidence type="ECO:0000256" key="4">
    <source>
        <dbReference type="ARBA" id="ARBA00022989"/>
    </source>
</evidence>
<keyword evidence="3 6" id="KW-0812">Transmembrane</keyword>
<feature type="transmembrane region" description="Helical" evidence="6">
    <location>
        <begin position="56"/>
        <end position="77"/>
    </location>
</feature>
<comment type="similarity">
    <text evidence="2">Belongs to the TMEM144 family.</text>
</comment>
<dbReference type="AlphaFoldDB" id="A0A914QIU7"/>
<dbReference type="GO" id="GO:0015144">
    <property type="term" value="F:carbohydrate transmembrane transporter activity"/>
    <property type="evidence" value="ECO:0007669"/>
    <property type="project" value="InterPro"/>
</dbReference>
<dbReference type="InterPro" id="IPR012435">
    <property type="entry name" value="TMEM144"/>
</dbReference>
<keyword evidence="5 6" id="KW-0472">Membrane</keyword>
<dbReference type="GO" id="GO:0016020">
    <property type="term" value="C:membrane"/>
    <property type="evidence" value="ECO:0007669"/>
    <property type="project" value="UniProtKB-SubCell"/>
</dbReference>
<keyword evidence="4 6" id="KW-1133">Transmembrane helix</keyword>
<protein>
    <submittedName>
        <fullName evidence="8">Uncharacterized protein</fullName>
    </submittedName>
</protein>
<comment type="subcellular location">
    <subcellularLocation>
        <location evidence="1">Membrane</location>
        <topology evidence="1">Multi-pass membrane protein</topology>
    </subcellularLocation>
</comment>
<evidence type="ECO:0000256" key="6">
    <source>
        <dbReference type="SAM" id="Phobius"/>
    </source>
</evidence>
<evidence type="ECO:0000313" key="7">
    <source>
        <dbReference type="Proteomes" id="UP000887578"/>
    </source>
</evidence>
<evidence type="ECO:0000256" key="1">
    <source>
        <dbReference type="ARBA" id="ARBA00004141"/>
    </source>
</evidence>
<evidence type="ECO:0000256" key="2">
    <source>
        <dbReference type="ARBA" id="ARBA00005731"/>
    </source>
</evidence>
<sequence length="143" mass="16088">MLGGVFWSLGNILAIPIIKRLGLALGLLIWNATSTLFGWVIGTWGGFGIHARPASMMWLSYLGMVLIFVSWTMFMFVKNKPPYENEEATYKVYEESDGHFKKVPIDTADVESVIETCEWKGSFNGDTKMSCLNKSDKAVYVFN</sequence>
<dbReference type="WBParaSite" id="PDA_v2.g31578.t1">
    <property type="protein sequence ID" value="PDA_v2.g31578.t1"/>
    <property type="gene ID" value="PDA_v2.g31578"/>
</dbReference>
<dbReference type="Proteomes" id="UP000887578">
    <property type="component" value="Unplaced"/>
</dbReference>
<keyword evidence="7" id="KW-1185">Reference proteome</keyword>
<dbReference type="PANTHER" id="PTHR16119:SF17">
    <property type="entry name" value="TRANSMEMBRANE PROTEIN 144"/>
    <property type="match status" value="1"/>
</dbReference>
<evidence type="ECO:0000256" key="5">
    <source>
        <dbReference type="ARBA" id="ARBA00023136"/>
    </source>
</evidence>
<name>A0A914QIU7_9BILA</name>
<evidence type="ECO:0000313" key="8">
    <source>
        <dbReference type="WBParaSite" id="PDA_v2.g31578.t1"/>
    </source>
</evidence>
<reference evidence="8" key="1">
    <citation type="submission" date="2022-11" db="UniProtKB">
        <authorList>
            <consortium name="WormBaseParasite"/>
        </authorList>
    </citation>
    <scope>IDENTIFICATION</scope>
</reference>
<proteinExistence type="inferred from homology"/>
<dbReference type="InterPro" id="IPR010651">
    <property type="entry name" value="Sugar_transport"/>
</dbReference>
<dbReference type="PANTHER" id="PTHR16119">
    <property type="entry name" value="TRANSMEMBRANE PROTEIN 144"/>
    <property type="match status" value="1"/>
</dbReference>
<evidence type="ECO:0000256" key="3">
    <source>
        <dbReference type="ARBA" id="ARBA00022692"/>
    </source>
</evidence>